<keyword evidence="2" id="KW-0732">Signal</keyword>
<organism evidence="3 4">
    <name type="scientific">Thermomonospora echinospora</name>
    <dbReference type="NCBI Taxonomy" id="1992"/>
    <lineage>
        <taxon>Bacteria</taxon>
        <taxon>Bacillati</taxon>
        <taxon>Actinomycetota</taxon>
        <taxon>Actinomycetes</taxon>
        <taxon>Streptosporangiales</taxon>
        <taxon>Thermomonosporaceae</taxon>
        <taxon>Thermomonospora</taxon>
    </lineage>
</organism>
<feature type="compositionally biased region" description="Basic and acidic residues" evidence="1">
    <location>
        <begin position="65"/>
        <end position="81"/>
    </location>
</feature>
<evidence type="ECO:0000256" key="2">
    <source>
        <dbReference type="SAM" id="SignalP"/>
    </source>
</evidence>
<feature type="signal peptide" evidence="2">
    <location>
        <begin position="1"/>
        <end position="29"/>
    </location>
</feature>
<evidence type="ECO:0000313" key="3">
    <source>
        <dbReference type="EMBL" id="SEF62973.1"/>
    </source>
</evidence>
<evidence type="ECO:0008006" key="5">
    <source>
        <dbReference type="Google" id="ProtNLM"/>
    </source>
</evidence>
<dbReference type="RefSeq" id="WP_235017606.1">
    <property type="nucleotide sequence ID" value="NZ_FNVO01000001.1"/>
</dbReference>
<feature type="region of interest" description="Disordered" evidence="1">
    <location>
        <begin position="65"/>
        <end position="85"/>
    </location>
</feature>
<dbReference type="AlphaFoldDB" id="A0A1H5TJN4"/>
<proteinExistence type="predicted"/>
<accession>A0A1H5TJN4</accession>
<dbReference type="SUPFAM" id="SSF49899">
    <property type="entry name" value="Concanavalin A-like lectins/glucanases"/>
    <property type="match status" value="1"/>
</dbReference>
<evidence type="ECO:0000256" key="1">
    <source>
        <dbReference type="SAM" id="MobiDB-lite"/>
    </source>
</evidence>
<gene>
    <name evidence="3" type="ORF">SAMN04489712_101645</name>
</gene>
<feature type="chain" id="PRO_5039295159" description="Concanavalin A-like lectin/glucanases superfamily protein" evidence="2">
    <location>
        <begin position="30"/>
        <end position="331"/>
    </location>
</feature>
<dbReference type="InterPro" id="IPR006311">
    <property type="entry name" value="TAT_signal"/>
</dbReference>
<protein>
    <recommendedName>
        <fullName evidence="5">Concanavalin A-like lectin/glucanases superfamily protein</fullName>
    </recommendedName>
</protein>
<dbReference type="EMBL" id="FNVO01000001">
    <property type="protein sequence ID" value="SEF62973.1"/>
    <property type="molecule type" value="Genomic_DNA"/>
</dbReference>
<dbReference type="InterPro" id="IPR013320">
    <property type="entry name" value="ConA-like_dom_sf"/>
</dbReference>
<reference evidence="4" key="1">
    <citation type="submission" date="2016-10" db="EMBL/GenBank/DDBJ databases">
        <authorList>
            <person name="Varghese N."/>
            <person name="Submissions S."/>
        </authorList>
    </citation>
    <scope>NUCLEOTIDE SEQUENCE [LARGE SCALE GENOMIC DNA]</scope>
    <source>
        <strain evidence="4">DSM 43163</strain>
    </source>
</reference>
<sequence>MTDVKTGMTRRLRAALLVALLAGALAAGAVQGTPASASAHSRAGGPDVLPSLRPHLVMYYDFDHPVPGDPARERDRGRSGTDLDLVNGGAAMRVKDHAHRGSRSALQTRQVDPQVAGNDDWKAGVYSATGVPTLRAFNGARQITVMGWFKRTGEGPAPNSGTADPGDRYNAIGLAGVLTGDSDGHGVRALLEIINVGGELRVVALGRRVDGGASQTFAADEDWRSILPIGRWVFLAATFDYDQGTMALYKDGRPLTGFFTVSGDPWGVSGPPEPDLTSPTDPRGIKIGGSFPQNTAERNPCDCRMDSLMFLDRTVSAQEIWKQYRRMAGRP</sequence>
<dbReference type="Gene3D" id="2.60.120.200">
    <property type="match status" value="1"/>
</dbReference>
<keyword evidence="4" id="KW-1185">Reference proteome</keyword>
<dbReference type="PROSITE" id="PS51318">
    <property type="entry name" value="TAT"/>
    <property type="match status" value="1"/>
</dbReference>
<evidence type="ECO:0000313" key="4">
    <source>
        <dbReference type="Proteomes" id="UP000236723"/>
    </source>
</evidence>
<dbReference type="Proteomes" id="UP000236723">
    <property type="component" value="Unassembled WGS sequence"/>
</dbReference>
<name>A0A1H5TJN4_9ACTN</name>